<accession>A0ABY9YSP2</accession>
<feature type="region of interest" description="Disordered" evidence="1">
    <location>
        <begin position="439"/>
        <end position="461"/>
    </location>
</feature>
<keyword evidence="3" id="KW-1185">Reference proteome</keyword>
<dbReference type="RefSeq" id="WP_311193074.1">
    <property type="nucleotide sequence ID" value="NZ_CP115541.1"/>
</dbReference>
<evidence type="ECO:0000256" key="1">
    <source>
        <dbReference type="SAM" id="MobiDB-lite"/>
    </source>
</evidence>
<feature type="compositionally biased region" description="Polar residues" evidence="1">
    <location>
        <begin position="442"/>
        <end position="453"/>
    </location>
</feature>
<protein>
    <submittedName>
        <fullName evidence="2">Membrane-targeted effector domain-containing toxin</fullName>
    </submittedName>
</protein>
<reference evidence="2 3" key="1">
    <citation type="submission" date="2022-12" db="EMBL/GenBank/DDBJ databases">
        <title>Two new species, Stenotrophomonas aracearum and Stenotrophomonas oahuensis, isolated from Anthurium (Araceae family) in Hawaii.</title>
        <authorList>
            <person name="Chunag S.C."/>
            <person name="Dobhal S."/>
            <person name="Alvarez A."/>
            <person name="Arif M."/>
        </authorList>
    </citation>
    <scope>NUCLEOTIDE SEQUENCE [LARGE SCALE GENOMIC DNA]</scope>
    <source>
        <strain evidence="2 3">A5586</strain>
    </source>
</reference>
<organism evidence="2 3">
    <name type="scientific">Stenotrophomonas oahuensis</name>
    <dbReference type="NCBI Taxonomy" id="3003271"/>
    <lineage>
        <taxon>Bacteria</taxon>
        <taxon>Pseudomonadati</taxon>
        <taxon>Pseudomonadota</taxon>
        <taxon>Gammaproteobacteria</taxon>
        <taxon>Lysobacterales</taxon>
        <taxon>Lysobacteraceae</taxon>
        <taxon>Stenotrophomonas</taxon>
    </lineage>
</organism>
<evidence type="ECO:0000313" key="3">
    <source>
        <dbReference type="Proteomes" id="UP001302072"/>
    </source>
</evidence>
<sequence>MLDALSALRQRIWVSAPREALPGLPTAEGQPQLQSVRNGEMPAAAAVTPTPDPTARFLIPPKEARVLLGLLRDSRRALDPDYLLRAGSSEQHAQALFYRMRTALLADVRAMPVAAPAHGMTAPTLEGCQHPADVLCRLLTTRPGLIVAEANAGRASKQLLIQNMAVLRSLGVDTLYLDQLQYDLHQKHLDTLHRTGHPPEPLQHFMRQIDSGHMTDTQGGSTYAAVLDAASRAGVRVVALDQMTSYHLKGAADELDSPHESAADLRVRVISHVAAQRIIHDQRQREHLQGVRRWVALLSNGYAGSTNGIAGVGPRLGIPALRVEDADPGESTQLRAGFDPGRSIPPGPLTHSGEMQCDYLLKVPTQGRGGLLSTPEPCSAEQAQAARQLRAAIAGCRAALSRVGTYRLVELDSGEQLLVRRSAGRGLVAHRIVPTEAGGIRLQSTEEAGSDSRSAAPHEFRDLDHLRQALASRLEEVPRGTPV</sequence>
<dbReference type="EMBL" id="CP115541">
    <property type="protein sequence ID" value="WNH53952.1"/>
    <property type="molecule type" value="Genomic_DNA"/>
</dbReference>
<evidence type="ECO:0000313" key="2">
    <source>
        <dbReference type="EMBL" id="WNH53952.1"/>
    </source>
</evidence>
<proteinExistence type="predicted"/>
<dbReference type="SUPFAM" id="SSF159501">
    <property type="entry name" value="EreA/ChaN-like"/>
    <property type="match status" value="1"/>
</dbReference>
<dbReference type="Proteomes" id="UP001302072">
    <property type="component" value="Chromosome"/>
</dbReference>
<dbReference type="Gene3D" id="3.40.50.11550">
    <property type="match status" value="1"/>
</dbReference>
<name>A0ABY9YSP2_9GAMM</name>
<dbReference type="CDD" id="cd14729">
    <property type="entry name" value="RtxA-like"/>
    <property type="match status" value="1"/>
</dbReference>
<gene>
    <name evidence="2" type="ORF">PDM29_06625</name>
</gene>